<keyword evidence="3" id="KW-1185">Reference proteome</keyword>
<feature type="transmembrane region" description="Helical" evidence="1">
    <location>
        <begin position="51"/>
        <end position="71"/>
    </location>
</feature>
<dbReference type="Proteomes" id="UP001467674">
    <property type="component" value="Unassembled WGS sequence"/>
</dbReference>
<evidence type="ECO:0000313" key="3">
    <source>
        <dbReference type="Proteomes" id="UP001467674"/>
    </source>
</evidence>
<keyword evidence="1" id="KW-0472">Membrane</keyword>
<evidence type="ECO:0000256" key="1">
    <source>
        <dbReference type="SAM" id="Phobius"/>
    </source>
</evidence>
<dbReference type="EMBL" id="JBEOME010000011">
    <property type="protein sequence ID" value="MER3122900.1"/>
    <property type="molecule type" value="Genomic_DNA"/>
</dbReference>
<dbReference type="RefSeq" id="WP_100325758.1">
    <property type="nucleotide sequence ID" value="NZ_BPWB01000005.1"/>
</dbReference>
<sequence length="97" mass="11404">MNELMYFILVVVVFAVQYFLSTRNNLLWGALIPIVFIAGMSWFYLENKVSNNIGFLIIALVGLALLIEEWNRGRRMLHKKRVKEIEKMKTQDITIKK</sequence>
<name>A0ABV1S8N6_BACAB</name>
<protein>
    <submittedName>
        <fullName evidence="2">Uncharacterized protein</fullName>
    </submittedName>
</protein>
<reference evidence="2 3" key="1">
    <citation type="submission" date="2024-06" db="EMBL/GenBank/DDBJ databases">
        <title>Construction of an artificial bacterial consortium using nitrogen cycle bacteria from Cuatro Cienegas Basin and a mangrove forest.</title>
        <authorList>
            <person name="Aguilera-Najera D."/>
            <person name="Marquez-Cianci L."/>
            <person name="Martinez-Perez E."/>
            <person name="Rosas-Barrera M."/>
            <person name="Rodriguez-Cruz U.E."/>
            <person name="Tapia-Lopez R."/>
            <person name="Eguiarte L.E."/>
            <person name="Souza-Saldivar V."/>
        </authorList>
    </citation>
    <scope>NUCLEOTIDE SEQUENCE [LARGE SCALE GENOMIC DNA]</scope>
    <source>
        <strain evidence="2 3">S14-15</strain>
    </source>
</reference>
<gene>
    <name evidence="2" type="ORF">ABQG71_17155</name>
</gene>
<feature type="transmembrane region" description="Helical" evidence="1">
    <location>
        <begin position="26"/>
        <end position="45"/>
    </location>
</feature>
<feature type="transmembrane region" description="Helical" evidence="1">
    <location>
        <begin position="6"/>
        <end position="21"/>
    </location>
</feature>
<accession>A0ABV1S8N6</accession>
<organism evidence="2 3">
    <name type="scientific">Bacillus altitudinis</name>
    <dbReference type="NCBI Taxonomy" id="293387"/>
    <lineage>
        <taxon>Bacteria</taxon>
        <taxon>Bacillati</taxon>
        <taxon>Bacillota</taxon>
        <taxon>Bacilli</taxon>
        <taxon>Bacillales</taxon>
        <taxon>Bacillaceae</taxon>
        <taxon>Bacillus</taxon>
    </lineage>
</organism>
<keyword evidence="1" id="KW-1133">Transmembrane helix</keyword>
<keyword evidence="1" id="KW-0812">Transmembrane</keyword>
<comment type="caution">
    <text evidence="2">The sequence shown here is derived from an EMBL/GenBank/DDBJ whole genome shotgun (WGS) entry which is preliminary data.</text>
</comment>
<proteinExistence type="predicted"/>
<evidence type="ECO:0000313" key="2">
    <source>
        <dbReference type="EMBL" id="MER3122900.1"/>
    </source>
</evidence>